<dbReference type="InterPro" id="IPR011990">
    <property type="entry name" value="TPR-like_helical_dom_sf"/>
</dbReference>
<feature type="transmembrane region" description="Helical" evidence="4">
    <location>
        <begin position="566"/>
        <end position="585"/>
    </location>
</feature>
<evidence type="ECO:0000256" key="2">
    <source>
        <dbReference type="SAM" id="Coils"/>
    </source>
</evidence>
<dbReference type="InterPro" id="IPR049052">
    <property type="entry name" value="nSTAND1"/>
</dbReference>
<feature type="coiled-coil region" evidence="2">
    <location>
        <begin position="528"/>
        <end position="563"/>
    </location>
</feature>
<dbReference type="EMBL" id="CP042433">
    <property type="protein sequence ID" value="QEC55560.1"/>
    <property type="molecule type" value="Genomic_DNA"/>
</dbReference>
<dbReference type="InterPro" id="IPR001680">
    <property type="entry name" value="WD40_rpt"/>
</dbReference>
<organism evidence="6 7">
    <name type="scientific">Flavisolibacter ginsenosidimutans</name>
    <dbReference type="NCBI Taxonomy" id="661481"/>
    <lineage>
        <taxon>Bacteria</taxon>
        <taxon>Pseudomonadati</taxon>
        <taxon>Bacteroidota</taxon>
        <taxon>Chitinophagia</taxon>
        <taxon>Chitinophagales</taxon>
        <taxon>Chitinophagaceae</taxon>
        <taxon>Flavisolibacter</taxon>
    </lineage>
</organism>
<keyword evidence="4" id="KW-0812">Transmembrane</keyword>
<proteinExistence type="predicted"/>
<dbReference type="Pfam" id="PF20703">
    <property type="entry name" value="nSTAND1"/>
    <property type="match status" value="1"/>
</dbReference>
<dbReference type="InterPro" id="IPR027417">
    <property type="entry name" value="P-loop_NTPase"/>
</dbReference>
<evidence type="ECO:0000313" key="6">
    <source>
        <dbReference type="EMBL" id="QEC55560.1"/>
    </source>
</evidence>
<feature type="domain" description="Novel STAND NTPase 1" evidence="5">
    <location>
        <begin position="42"/>
        <end position="469"/>
    </location>
</feature>
<keyword evidence="4" id="KW-1133">Transmembrane helix</keyword>
<evidence type="ECO:0000259" key="5">
    <source>
        <dbReference type="Pfam" id="PF20703"/>
    </source>
</evidence>
<dbReference type="RefSeq" id="WP_146784494.1">
    <property type="nucleotide sequence ID" value="NZ_BAABIO010000002.1"/>
</dbReference>
<feature type="region of interest" description="Disordered" evidence="3">
    <location>
        <begin position="1380"/>
        <end position="1401"/>
    </location>
</feature>
<sequence length="1401" mass="157909">MTNETVGTAQNFDFQLDEFYLDLQEDGRNISILSPEEIATRPFPGLRPFKTSEFQLFRGRSGQAEELIKRLKRNRFLAVIGSSGTGKSSLVRAGLIPELFGGSLREAGSKWNIAVCRPGKNPVANLAIALSSVKGESKNKELLHQNFETIEPLLNSSLFGLLEANEFINDGNGKDNQTNLLIIVDQFEEIFRYDRKDLGRENIENHFVNLLLKAAANSASPVYVIITMRSEFLGDCVKYRGLPEAINEGQYLVPGLNRTQLKDVIEGPIKAAGKSIAPGLVELLINELDEAKARENLDQLPILQHALMRTYQEATRQGSTEINYEHYRRIGGMEKALANHAKEKFDELGDGNENDNVYSKKQKIAKIIFQALTDASTDLKGGRRPTELKNIYAIATAIGATQREVDEVIDKFRDNETSFIMPPINTELHDDLIMDISHESLMRNWDSLKGWIDEEVRYGKFYQKLNERREEEGQFIQGSLLADLLNWRDNYPHNAAWASRYHDLPKGQNNAAAQEDLYQKNLLFLQRSEEAAVAAKDAERKIIAEEERQQREEDLRLQKEKSRKRLMWFLTSALLVAIGLVFWAFSEMKNADREREKAKANFSIAEEQRKRAVALNTELVRQTKAAEGAREAAVGFANKLNIQTQELQKKNTALNYQKGIIQQKSILLAQKSAELEHKKIELEKHLAEGWLHGREFYTSKSTSAKEKDAIVPYLFTQPLSEVRIDYKKYIRQDLLNEVDAAVKARDTLLEAPVTGLRMAKAVWERNKNQPVMQLVLPEIFKKNIFHAAKINLSQVDLLTSDPYAYATSSDGTRFGFADKNQIVLGRFSGAEPEIENLIETKYAFSNGKSEEAETSINALSFGADNTVAALINDSLVMQWKGKEKSRLITLRGSEGLTTSEFSPDASSLVTVMEDTVVRVWPVSSGRNNGVLSPDTVKNFRGLKNFRQVIFSSNSKKLLLVFDNGFGIYDLAAKTFQKQSERSRFGTVANFSGDGRFVLMTAANQPNVLSVCNPENEKCLDLRIFSSVSDDNFSTARINDLSVLPNWTKLLVNKGGTLLLYERENGEALYSASESYRGYNNADFRNMRSRKLFSFGEEVIKAKFLDSSTVIALTSGGNTYIWKLKPPSASLDAAFEDVRPITDLSFKEKKEEGELTFRQIMSSGQKNLLQQAGVYYSDMALNNDTLATEEADKLADTAKRIYKRLSEIDSGFAGYGALNKLTALNEKLSSDEQGKPRPDTLTLIELLGENTKTREQMLKLRPESIDNRNLLSLDYWNLSWLLNFKKRYTVAIQCAKRGVELNAANNGIYTNLAIAYLLKGDFVAAEKVYAQYKDSLYADGSGTQFKDSFLKDLNDLQAADVITKDNAPLYKEMLRIRNDILKESDRTNPKPNSKMGKNISRQ</sequence>
<dbReference type="SUPFAM" id="SSF69322">
    <property type="entry name" value="Tricorn protease domain 2"/>
    <property type="match status" value="1"/>
</dbReference>
<gene>
    <name evidence="6" type="ORF">FSB75_06485</name>
</gene>
<protein>
    <recommendedName>
        <fullName evidence="5">Novel STAND NTPase 1 domain-containing protein</fullName>
    </recommendedName>
</protein>
<dbReference type="SUPFAM" id="SSF48452">
    <property type="entry name" value="TPR-like"/>
    <property type="match status" value="1"/>
</dbReference>
<dbReference type="OrthoDB" id="1090410at2"/>
<evidence type="ECO:0000256" key="4">
    <source>
        <dbReference type="SAM" id="Phobius"/>
    </source>
</evidence>
<accession>A0A5B8UHK8</accession>
<evidence type="ECO:0000313" key="7">
    <source>
        <dbReference type="Proteomes" id="UP000321204"/>
    </source>
</evidence>
<reference evidence="6 7" key="1">
    <citation type="journal article" date="2015" name="Int. J. Syst. Evol. Microbiol.">
        <title>Flavisolibacter ginsenosidimutans sp. nov., with ginsenoside-converting activity isolated from soil used for cultivating ginseng.</title>
        <authorList>
            <person name="Zhao Y."/>
            <person name="Liu Q."/>
            <person name="Kang M.S."/>
            <person name="Jin F."/>
            <person name="Yu H."/>
            <person name="Im W.T."/>
        </authorList>
    </citation>
    <scope>NUCLEOTIDE SEQUENCE [LARGE SCALE GENOMIC DNA]</scope>
    <source>
        <strain evidence="6 7">Gsoil 636</strain>
    </source>
</reference>
<keyword evidence="7" id="KW-1185">Reference proteome</keyword>
<dbReference type="SUPFAM" id="SSF52540">
    <property type="entry name" value="P-loop containing nucleoside triphosphate hydrolases"/>
    <property type="match status" value="1"/>
</dbReference>
<dbReference type="PROSITE" id="PS50082">
    <property type="entry name" value="WD_REPEATS_2"/>
    <property type="match status" value="1"/>
</dbReference>
<keyword evidence="4" id="KW-0472">Membrane</keyword>
<dbReference type="Gene3D" id="1.25.40.10">
    <property type="entry name" value="Tetratricopeptide repeat domain"/>
    <property type="match status" value="1"/>
</dbReference>
<dbReference type="KEGG" id="fgg:FSB75_06485"/>
<keyword evidence="2" id="KW-0175">Coiled coil</keyword>
<name>A0A5B8UHK8_9BACT</name>
<feature type="repeat" description="WD" evidence="1">
    <location>
        <begin position="896"/>
        <end position="930"/>
    </location>
</feature>
<dbReference type="Proteomes" id="UP000321204">
    <property type="component" value="Chromosome"/>
</dbReference>
<evidence type="ECO:0000256" key="3">
    <source>
        <dbReference type="SAM" id="MobiDB-lite"/>
    </source>
</evidence>
<evidence type="ECO:0000256" key="1">
    <source>
        <dbReference type="PROSITE-ProRule" id="PRU00221"/>
    </source>
</evidence>
<dbReference type="InterPro" id="IPR015943">
    <property type="entry name" value="WD40/YVTN_repeat-like_dom_sf"/>
</dbReference>
<keyword evidence="1" id="KW-0853">WD repeat</keyword>
<dbReference type="Gene3D" id="2.130.10.10">
    <property type="entry name" value="YVTN repeat-like/Quinoprotein amine dehydrogenase"/>
    <property type="match status" value="1"/>
</dbReference>